<dbReference type="Gene3D" id="3.20.20.140">
    <property type="entry name" value="Metal-dependent hydrolases"/>
    <property type="match status" value="1"/>
</dbReference>
<name>A0ABV8UN76_9PROT</name>
<protein>
    <submittedName>
        <fullName evidence="1">Dipeptidase</fullName>
    </submittedName>
</protein>
<comment type="caution">
    <text evidence="1">The sequence shown here is derived from an EMBL/GenBank/DDBJ whole genome shotgun (WGS) entry which is preliminary data.</text>
</comment>
<reference evidence="2" key="1">
    <citation type="journal article" date="2019" name="Int. J. Syst. Evol. Microbiol.">
        <title>The Global Catalogue of Microorganisms (GCM) 10K type strain sequencing project: providing services to taxonomists for standard genome sequencing and annotation.</title>
        <authorList>
            <consortium name="The Broad Institute Genomics Platform"/>
            <consortium name="The Broad Institute Genome Sequencing Center for Infectious Disease"/>
            <person name="Wu L."/>
            <person name="Ma J."/>
        </authorList>
    </citation>
    <scope>NUCLEOTIDE SEQUENCE [LARGE SCALE GENOMIC DNA]</scope>
    <source>
        <strain evidence="2">CECT 8472</strain>
    </source>
</reference>
<gene>
    <name evidence="1" type="ORF">ACFOW6_11595</name>
</gene>
<evidence type="ECO:0000313" key="1">
    <source>
        <dbReference type="EMBL" id="MFC4352182.1"/>
    </source>
</evidence>
<dbReference type="PROSITE" id="PS51257">
    <property type="entry name" value="PROKAR_LIPOPROTEIN"/>
    <property type="match status" value="1"/>
</dbReference>
<sequence length="441" mass="48235">MRGLKYWIAVLAILGLTMSMVSCQSIIEIYDRQMNKPAPGLEKAIMTPEDAALHESLFVADLHADTLKWNRDLLTRAYAGHVDVPRLVEGNVALQVFTMVTMSPLKMPWSESVSSDGLNMAAVLAALQGRPAFSSRGRAFYQIDRFKDAVARSREAEDTAELMHIQTAEDLRQLILRRQQGETVVGGILGVEGAHWIGGDGKTNEQVKAEVRELFEAGVRLFAPVHRFDNNLSGSNEGEERYGLTEHGRVALLEAERLGMMIDLAHISQDGLREAADLLHSPFVISHTGIKEGCAPPCNPDRNLSDEDIRHVLRNNGVIGVGFWTRAVGDNPWRIADAMAHIMEIAEEMNLPPSQNIAYGSDYDGSVTPLIGVTELNTLTAIMRQRPEPFEEDVIRNIAGRNTCRIFLQNLPGGAAGTADTVCGEAVGPGLAPPIVEEPTS</sequence>
<organism evidence="1 2">
    <name type="scientific">Fodinicurvata halophila</name>
    <dbReference type="NCBI Taxonomy" id="1419723"/>
    <lineage>
        <taxon>Bacteria</taxon>
        <taxon>Pseudomonadati</taxon>
        <taxon>Pseudomonadota</taxon>
        <taxon>Alphaproteobacteria</taxon>
        <taxon>Rhodospirillales</taxon>
        <taxon>Rhodovibrionaceae</taxon>
        <taxon>Fodinicurvata</taxon>
    </lineage>
</organism>
<keyword evidence="2" id="KW-1185">Reference proteome</keyword>
<accession>A0ABV8UN76</accession>
<dbReference type="SUPFAM" id="SSF51556">
    <property type="entry name" value="Metallo-dependent hydrolases"/>
    <property type="match status" value="1"/>
</dbReference>
<dbReference type="Pfam" id="PF01244">
    <property type="entry name" value="Peptidase_M19"/>
    <property type="match status" value="1"/>
</dbReference>
<dbReference type="InterPro" id="IPR032466">
    <property type="entry name" value="Metal_Hydrolase"/>
</dbReference>
<dbReference type="PROSITE" id="PS51365">
    <property type="entry name" value="RENAL_DIPEPTIDASE_2"/>
    <property type="match status" value="1"/>
</dbReference>
<dbReference type="Proteomes" id="UP001595799">
    <property type="component" value="Unassembled WGS sequence"/>
</dbReference>
<dbReference type="EMBL" id="JBHSCW010000006">
    <property type="protein sequence ID" value="MFC4352182.1"/>
    <property type="molecule type" value="Genomic_DNA"/>
</dbReference>
<dbReference type="RefSeq" id="WP_382422529.1">
    <property type="nucleotide sequence ID" value="NZ_JBHSCW010000006.1"/>
</dbReference>
<dbReference type="InterPro" id="IPR008257">
    <property type="entry name" value="Pept_M19"/>
</dbReference>
<dbReference type="PANTHER" id="PTHR10443">
    <property type="entry name" value="MICROSOMAL DIPEPTIDASE"/>
    <property type="match status" value="1"/>
</dbReference>
<dbReference type="PANTHER" id="PTHR10443:SF12">
    <property type="entry name" value="DIPEPTIDASE"/>
    <property type="match status" value="1"/>
</dbReference>
<proteinExistence type="predicted"/>
<evidence type="ECO:0000313" key="2">
    <source>
        <dbReference type="Proteomes" id="UP001595799"/>
    </source>
</evidence>